<dbReference type="PANTHER" id="PTHR47371">
    <property type="entry name" value="LIPOTEICHOIC ACID SYNTHASE"/>
    <property type="match status" value="1"/>
</dbReference>
<reference evidence="8 9" key="1">
    <citation type="submission" date="2019-03" db="EMBL/GenBank/DDBJ databases">
        <title>Draft Genome Sequence of Massilia arenosa sp. nov., a Novel Massilia Species Isolated from a Sandy-loam Maize Soil.</title>
        <authorList>
            <person name="Raths R."/>
            <person name="Peta V."/>
            <person name="Bucking H."/>
        </authorList>
    </citation>
    <scope>NUCLEOTIDE SEQUENCE [LARGE SCALE GENOMIC DNA]</scope>
    <source>
        <strain evidence="8 9">MC02</strain>
    </source>
</reference>
<dbReference type="InterPro" id="IPR017850">
    <property type="entry name" value="Alkaline_phosphatase_core_sf"/>
</dbReference>
<name>A0A4Y9SRB1_9BURK</name>
<dbReference type="InterPro" id="IPR050448">
    <property type="entry name" value="OpgB/LTA_synthase_biosynth"/>
</dbReference>
<feature type="transmembrane region" description="Helical" evidence="6">
    <location>
        <begin position="18"/>
        <end position="38"/>
    </location>
</feature>
<keyword evidence="8" id="KW-0808">Transferase</keyword>
<organism evidence="8 9">
    <name type="scientific">Zemynaea arenosa</name>
    <dbReference type="NCBI Taxonomy" id="2561931"/>
    <lineage>
        <taxon>Bacteria</taxon>
        <taxon>Pseudomonadati</taxon>
        <taxon>Pseudomonadota</taxon>
        <taxon>Betaproteobacteria</taxon>
        <taxon>Burkholderiales</taxon>
        <taxon>Oxalobacteraceae</taxon>
        <taxon>Telluria group</taxon>
        <taxon>Zemynaea</taxon>
    </lineage>
</organism>
<feature type="transmembrane region" description="Helical" evidence="6">
    <location>
        <begin position="72"/>
        <end position="90"/>
    </location>
</feature>
<protein>
    <submittedName>
        <fullName evidence="8">Phosphatidylglycerol--membrane-oligosaccharide glycerophosphotransferase</fullName>
    </submittedName>
</protein>
<comment type="subcellular location">
    <subcellularLocation>
        <location evidence="1">Cell membrane</location>
        <topology evidence="1">Multi-pass membrane protein</topology>
    </subcellularLocation>
</comment>
<dbReference type="OrthoDB" id="9760224at2"/>
<accession>A0A4Y9SRB1</accession>
<sequence>MQLSTPAFPPFPRLSRAAVLRASLYLLAVFLFCLSHWIHKYFGRPDIDQIAYHLAFGIDLVRFSDPILARRFVDWCVLVPLVLLAMLLVADARLRSAIGRMRTPFHQRLLAVHRTLPLLLIATSATYWVADMGLAKHLAAQFGTDYFGANYVPPAHQPLLKRAPKNLILIYVESLEAGYADRRVFGRDLIAPLTALGGQHFRAYEQAPGTGWTIAAIVSTQCGLPLERVTLFDINTQGQMVNSFLNNATCLGDLLAQQGYRNVFLGGASPEFAGKGKFLRQHRYQEVYGREDWLKSGVREQDLNGWGTYDADLFARARTRLAQLEASGKPFNLTLLTVDTHEPDGHLSRQCAAQGYSGFDGVITCTAAEVAQFVQFAQARGYLDNANIVILGDHLSRKNPLSDDLSRTHRTIFNTFISKQPVPATRDQLVHFDLLPSILEFIGFDIPGGRLGLGYSAFNRHATAPSQGRLADMDSDLLNRSDTYLGLWQERPAVR</sequence>
<evidence type="ECO:0000256" key="2">
    <source>
        <dbReference type="ARBA" id="ARBA00022475"/>
    </source>
</evidence>
<keyword evidence="4 6" id="KW-1133">Transmembrane helix</keyword>
<dbReference type="GO" id="GO:0016740">
    <property type="term" value="F:transferase activity"/>
    <property type="evidence" value="ECO:0007669"/>
    <property type="project" value="UniProtKB-KW"/>
</dbReference>
<evidence type="ECO:0000313" key="9">
    <source>
        <dbReference type="Proteomes" id="UP000298438"/>
    </source>
</evidence>
<evidence type="ECO:0000256" key="6">
    <source>
        <dbReference type="SAM" id="Phobius"/>
    </source>
</evidence>
<dbReference type="GO" id="GO:0005886">
    <property type="term" value="C:plasma membrane"/>
    <property type="evidence" value="ECO:0007669"/>
    <property type="project" value="UniProtKB-SubCell"/>
</dbReference>
<dbReference type="Gene3D" id="3.40.720.10">
    <property type="entry name" value="Alkaline Phosphatase, subunit A"/>
    <property type="match status" value="1"/>
</dbReference>
<keyword evidence="3 6" id="KW-0812">Transmembrane</keyword>
<dbReference type="Pfam" id="PF00884">
    <property type="entry name" value="Sulfatase"/>
    <property type="match status" value="1"/>
</dbReference>
<dbReference type="RefSeq" id="WP_135205519.1">
    <property type="nucleotide sequence ID" value="NZ_SPVF01000024.1"/>
</dbReference>
<dbReference type="PANTHER" id="PTHR47371:SF3">
    <property type="entry name" value="PHOSPHOGLYCEROL TRANSFERASE I"/>
    <property type="match status" value="1"/>
</dbReference>
<feature type="domain" description="Sulfatase N-terminal" evidence="7">
    <location>
        <begin position="165"/>
        <end position="441"/>
    </location>
</feature>
<feature type="transmembrane region" description="Helical" evidence="6">
    <location>
        <begin position="111"/>
        <end position="130"/>
    </location>
</feature>
<dbReference type="InterPro" id="IPR000917">
    <property type="entry name" value="Sulfatase_N"/>
</dbReference>
<comment type="caution">
    <text evidence="8">The sequence shown here is derived from an EMBL/GenBank/DDBJ whole genome shotgun (WGS) entry which is preliminary data.</text>
</comment>
<evidence type="ECO:0000313" key="8">
    <source>
        <dbReference type="EMBL" id="TFW29220.1"/>
    </source>
</evidence>
<proteinExistence type="predicted"/>
<gene>
    <name evidence="8" type="ORF">E4L96_01725</name>
</gene>
<evidence type="ECO:0000256" key="3">
    <source>
        <dbReference type="ARBA" id="ARBA00022692"/>
    </source>
</evidence>
<dbReference type="AlphaFoldDB" id="A0A4Y9SRB1"/>
<dbReference type="CDD" id="cd16015">
    <property type="entry name" value="LTA_synthase"/>
    <property type="match status" value="1"/>
</dbReference>
<dbReference type="EMBL" id="SPVF01000024">
    <property type="protein sequence ID" value="TFW29220.1"/>
    <property type="molecule type" value="Genomic_DNA"/>
</dbReference>
<keyword evidence="2" id="KW-1003">Cell membrane</keyword>
<evidence type="ECO:0000256" key="1">
    <source>
        <dbReference type="ARBA" id="ARBA00004651"/>
    </source>
</evidence>
<keyword evidence="9" id="KW-1185">Reference proteome</keyword>
<keyword evidence="5 6" id="KW-0472">Membrane</keyword>
<dbReference type="Proteomes" id="UP000298438">
    <property type="component" value="Unassembled WGS sequence"/>
</dbReference>
<evidence type="ECO:0000256" key="5">
    <source>
        <dbReference type="ARBA" id="ARBA00023136"/>
    </source>
</evidence>
<evidence type="ECO:0000259" key="7">
    <source>
        <dbReference type="Pfam" id="PF00884"/>
    </source>
</evidence>
<evidence type="ECO:0000256" key="4">
    <source>
        <dbReference type="ARBA" id="ARBA00022989"/>
    </source>
</evidence>
<dbReference type="SUPFAM" id="SSF53649">
    <property type="entry name" value="Alkaline phosphatase-like"/>
    <property type="match status" value="1"/>
</dbReference>